<keyword evidence="9" id="KW-0739">Sodium transport</keyword>
<dbReference type="GO" id="GO:0005886">
    <property type="term" value="C:plasma membrane"/>
    <property type="evidence" value="ECO:0007669"/>
    <property type="project" value="UniProtKB-SubCell"/>
</dbReference>
<proteinExistence type="predicted"/>
<evidence type="ECO:0000256" key="8">
    <source>
        <dbReference type="ARBA" id="ARBA00023136"/>
    </source>
</evidence>
<dbReference type="AlphaFoldDB" id="A0A0R1H360"/>
<dbReference type="EMBL" id="AZDA01000001">
    <property type="protein sequence ID" value="KRK40988.1"/>
    <property type="molecule type" value="Genomic_DNA"/>
</dbReference>
<keyword evidence="8 11" id="KW-0472">Membrane</keyword>
<keyword evidence="14" id="KW-1185">Reference proteome</keyword>
<evidence type="ECO:0000313" key="13">
    <source>
        <dbReference type="EMBL" id="KRK40988.1"/>
    </source>
</evidence>
<feature type="domain" description="Cation/H+ exchanger transmembrane" evidence="12">
    <location>
        <begin position="14"/>
        <end position="411"/>
    </location>
</feature>
<dbReference type="GO" id="GO:0098719">
    <property type="term" value="P:sodium ion import across plasma membrane"/>
    <property type="evidence" value="ECO:0007669"/>
    <property type="project" value="TreeGrafter"/>
</dbReference>
<feature type="region of interest" description="Disordered" evidence="10">
    <location>
        <begin position="422"/>
        <end position="444"/>
    </location>
</feature>
<evidence type="ECO:0000256" key="7">
    <source>
        <dbReference type="ARBA" id="ARBA00023065"/>
    </source>
</evidence>
<dbReference type="GO" id="GO:0015386">
    <property type="term" value="F:potassium:proton antiporter activity"/>
    <property type="evidence" value="ECO:0007669"/>
    <property type="project" value="TreeGrafter"/>
</dbReference>
<feature type="transmembrane region" description="Helical" evidence="11">
    <location>
        <begin position="217"/>
        <end position="235"/>
    </location>
</feature>
<evidence type="ECO:0000256" key="10">
    <source>
        <dbReference type="SAM" id="MobiDB-lite"/>
    </source>
</evidence>
<comment type="caution">
    <text evidence="13">The sequence shown here is derived from an EMBL/GenBank/DDBJ whole genome shotgun (WGS) entry which is preliminary data.</text>
</comment>
<feature type="transmembrane region" description="Helical" evidence="11">
    <location>
        <begin position="278"/>
        <end position="299"/>
    </location>
</feature>
<dbReference type="Gene3D" id="6.10.140.1330">
    <property type="match status" value="1"/>
</dbReference>
<dbReference type="OrthoDB" id="9809206at2"/>
<feature type="transmembrane region" description="Helical" evidence="11">
    <location>
        <begin position="33"/>
        <end position="50"/>
    </location>
</feature>
<evidence type="ECO:0000256" key="1">
    <source>
        <dbReference type="ARBA" id="ARBA00004651"/>
    </source>
</evidence>
<gene>
    <name evidence="13" type="ORF">FC07_GL001686</name>
</gene>
<reference evidence="13 14" key="1">
    <citation type="journal article" date="2015" name="Genome Announc.">
        <title>Expanding the biotechnology potential of lactobacilli through comparative genomics of 213 strains and associated genera.</title>
        <authorList>
            <person name="Sun Z."/>
            <person name="Harris H.M."/>
            <person name="McCann A."/>
            <person name="Guo C."/>
            <person name="Argimon S."/>
            <person name="Zhang W."/>
            <person name="Yang X."/>
            <person name="Jeffery I.B."/>
            <person name="Cooney J.C."/>
            <person name="Kagawa T.F."/>
            <person name="Liu W."/>
            <person name="Song Y."/>
            <person name="Salvetti E."/>
            <person name="Wrobel A."/>
            <person name="Rasinkangas P."/>
            <person name="Parkhill J."/>
            <person name="Rea M.C."/>
            <person name="O'Sullivan O."/>
            <person name="Ritari J."/>
            <person name="Douillard F.P."/>
            <person name="Paul Ross R."/>
            <person name="Yang R."/>
            <person name="Briner A.E."/>
            <person name="Felis G.E."/>
            <person name="de Vos W.M."/>
            <person name="Barrangou R."/>
            <person name="Klaenhammer T.R."/>
            <person name="Caufield P.W."/>
            <person name="Cui Y."/>
            <person name="Zhang H."/>
            <person name="O'Toole P.W."/>
        </authorList>
    </citation>
    <scope>NUCLEOTIDE SEQUENCE [LARGE SCALE GENOMIC DNA]</scope>
    <source>
        <strain evidence="13 14">DSM 20003</strain>
    </source>
</reference>
<protein>
    <submittedName>
        <fullName evidence="13">Na(+) H(+) antiporter</fullName>
    </submittedName>
</protein>
<keyword evidence="4 11" id="KW-0812">Transmembrane</keyword>
<name>A0A0R1H360_9LACO</name>
<keyword evidence="3" id="KW-1003">Cell membrane</keyword>
<dbReference type="GO" id="GO:0051453">
    <property type="term" value="P:regulation of intracellular pH"/>
    <property type="evidence" value="ECO:0007669"/>
    <property type="project" value="TreeGrafter"/>
</dbReference>
<keyword evidence="6" id="KW-0915">Sodium</keyword>
<feature type="transmembrane region" description="Helical" evidence="11">
    <location>
        <begin position="241"/>
        <end position="257"/>
    </location>
</feature>
<dbReference type="InterPro" id="IPR006153">
    <property type="entry name" value="Cation/H_exchanger_TM"/>
</dbReference>
<dbReference type="PANTHER" id="PTHR10110">
    <property type="entry name" value="SODIUM/HYDROGEN EXCHANGER"/>
    <property type="match status" value="1"/>
</dbReference>
<dbReference type="STRING" id="1423726.FC07_GL001686"/>
<evidence type="ECO:0000256" key="5">
    <source>
        <dbReference type="ARBA" id="ARBA00022989"/>
    </source>
</evidence>
<feature type="transmembrane region" description="Helical" evidence="11">
    <location>
        <begin position="387"/>
        <end position="411"/>
    </location>
</feature>
<evidence type="ECO:0000256" key="3">
    <source>
        <dbReference type="ARBA" id="ARBA00022475"/>
    </source>
</evidence>
<dbReference type="InterPro" id="IPR018422">
    <property type="entry name" value="Cation/H_exchanger_CPA1"/>
</dbReference>
<dbReference type="PANTHER" id="PTHR10110:SF86">
    <property type="entry name" value="SODIUM_HYDROGEN EXCHANGER 7"/>
    <property type="match status" value="1"/>
</dbReference>
<evidence type="ECO:0000256" key="4">
    <source>
        <dbReference type="ARBA" id="ARBA00022692"/>
    </source>
</evidence>
<keyword evidence="7" id="KW-0406">Ion transport</keyword>
<feature type="transmembrane region" description="Helical" evidence="11">
    <location>
        <begin position="311"/>
        <end position="331"/>
    </location>
</feature>
<dbReference type="PATRIC" id="fig|1423726.3.peg.1746"/>
<feature type="transmembrane region" description="Helical" evidence="11">
    <location>
        <begin position="184"/>
        <end position="205"/>
    </location>
</feature>
<evidence type="ECO:0000256" key="11">
    <source>
        <dbReference type="SAM" id="Phobius"/>
    </source>
</evidence>
<sequence>MTVSLLEGIVVLVSLVLLSNVLSHFLTFIPISLLQIAIGLFLALVFKVEIPLKTDWFMLLFIAPLLFNDGRKFPQRELWALRGPIIANAIFLVLVTSLLGGLIIHQLIPALPLAGAIALAAILSPTDPVAVQSISSQAKLPEKVLHLVSGESLVNDASGLIAFKYGVAATVTGTFIWQHALMDFGYIAIVGALIGIVGGVFFHLLQRWLLDQGITDVVLHTILQLVIPFLIYLIAEEGGHASGVIAVVAAGILLNLLTPDSVNYLPELRIVSERTWDLFVYVLNGIVFLILGIELPIAMTQTIQNPQDPTLIAIMDVFLVWLTMFGLRVLWTLGNMFITYWRDKKVRPNLMTAVLSGLSGVRGAITMAGVLSVPYTLANGMAFPERALMLFVAAGVIILSLLMAVVFLPLLTRRQVAISTRGSEASQDLTGQSTTTQPTEHNHVSESQARIYTMQMAVQRLESARRPENQRAAYDLISEYQHLIRQLQVSSRPSEKLVPFLADELALRQIGLNGERAVIDAAWAAQEISASTYQLFNRHLAARGHLLAVLDQQVEGLHPFQRFQRITGDFAKWYDKWLLRRLRRPEYGEALALQKEAAKGGIKALSAYLKRDEARKHHYNRQLIYQIIVSYRNQIEKLKQLGREKVKKASPRQQYDQQMRRLRLQALAGERQGIQQLLEQKAIPWQMAAKLRQYVNYSENALFIGEDLD</sequence>
<accession>A0A0R1H360</accession>
<evidence type="ECO:0000259" key="12">
    <source>
        <dbReference type="Pfam" id="PF00999"/>
    </source>
</evidence>
<feature type="transmembrane region" description="Helical" evidence="11">
    <location>
        <begin position="85"/>
        <end position="108"/>
    </location>
</feature>
<dbReference type="Pfam" id="PF00999">
    <property type="entry name" value="Na_H_Exchanger"/>
    <property type="match status" value="1"/>
</dbReference>
<keyword evidence="5 11" id="KW-1133">Transmembrane helix</keyword>
<evidence type="ECO:0000256" key="2">
    <source>
        <dbReference type="ARBA" id="ARBA00022448"/>
    </source>
</evidence>
<evidence type="ECO:0000313" key="14">
    <source>
        <dbReference type="Proteomes" id="UP000051461"/>
    </source>
</evidence>
<feature type="transmembrane region" description="Helical" evidence="11">
    <location>
        <begin position="6"/>
        <end position="26"/>
    </location>
</feature>
<feature type="transmembrane region" description="Helical" evidence="11">
    <location>
        <begin position="352"/>
        <end position="375"/>
    </location>
</feature>
<evidence type="ECO:0000256" key="9">
    <source>
        <dbReference type="ARBA" id="ARBA00023201"/>
    </source>
</evidence>
<dbReference type="GO" id="GO:0015385">
    <property type="term" value="F:sodium:proton antiporter activity"/>
    <property type="evidence" value="ECO:0007669"/>
    <property type="project" value="InterPro"/>
</dbReference>
<evidence type="ECO:0000256" key="6">
    <source>
        <dbReference type="ARBA" id="ARBA00023053"/>
    </source>
</evidence>
<dbReference type="RefSeq" id="WP_057903117.1">
    <property type="nucleotide sequence ID" value="NZ_AZDA01000001.1"/>
</dbReference>
<dbReference type="Proteomes" id="UP000051461">
    <property type="component" value="Unassembled WGS sequence"/>
</dbReference>
<organism evidence="13 14">
    <name type="scientific">Loigolactobacillus bifermentans DSM 20003</name>
    <dbReference type="NCBI Taxonomy" id="1423726"/>
    <lineage>
        <taxon>Bacteria</taxon>
        <taxon>Bacillati</taxon>
        <taxon>Bacillota</taxon>
        <taxon>Bacilli</taxon>
        <taxon>Lactobacillales</taxon>
        <taxon>Lactobacillaceae</taxon>
        <taxon>Loigolactobacillus</taxon>
    </lineage>
</organism>
<keyword evidence="2" id="KW-0813">Transport</keyword>
<comment type="subcellular location">
    <subcellularLocation>
        <location evidence="1">Cell membrane</location>
        <topology evidence="1">Multi-pass membrane protein</topology>
    </subcellularLocation>
</comment>